<protein>
    <submittedName>
        <fullName evidence="2">Uncharacterized protein</fullName>
    </submittedName>
</protein>
<reference evidence="2" key="2">
    <citation type="submission" date="2022-01" db="EMBL/GenBank/DDBJ databases">
        <authorList>
            <person name="Yamashiro T."/>
            <person name="Shiraishi A."/>
            <person name="Satake H."/>
            <person name="Nakayama K."/>
        </authorList>
    </citation>
    <scope>NUCLEOTIDE SEQUENCE</scope>
</reference>
<gene>
    <name evidence="2" type="ORF">Tco_0877188</name>
</gene>
<accession>A0ABQ5BXC8</accession>
<evidence type="ECO:0000313" key="3">
    <source>
        <dbReference type="Proteomes" id="UP001151760"/>
    </source>
</evidence>
<dbReference type="Proteomes" id="UP001151760">
    <property type="component" value="Unassembled WGS sequence"/>
</dbReference>
<proteinExistence type="predicted"/>
<feature type="compositionally biased region" description="Polar residues" evidence="1">
    <location>
        <begin position="56"/>
        <end position="97"/>
    </location>
</feature>
<name>A0ABQ5BXC8_9ASTR</name>
<comment type="caution">
    <text evidence="2">The sequence shown here is derived from an EMBL/GenBank/DDBJ whole genome shotgun (WGS) entry which is preliminary data.</text>
</comment>
<keyword evidence="3" id="KW-1185">Reference proteome</keyword>
<dbReference type="EMBL" id="BQNB010013640">
    <property type="protein sequence ID" value="GJT18482.1"/>
    <property type="molecule type" value="Genomic_DNA"/>
</dbReference>
<reference evidence="2" key="1">
    <citation type="journal article" date="2022" name="Int. J. Mol. Sci.">
        <title>Draft Genome of Tanacetum Coccineum: Genomic Comparison of Closely Related Tanacetum-Family Plants.</title>
        <authorList>
            <person name="Yamashiro T."/>
            <person name="Shiraishi A."/>
            <person name="Nakayama K."/>
            <person name="Satake H."/>
        </authorList>
    </citation>
    <scope>NUCLEOTIDE SEQUENCE</scope>
</reference>
<sequence>MTPGDLPDLDSRFQKIEDENMSLAFRFPPVNEKWAPATSHRKNNKPYVDAPKPNKTVINDTQKHLVNQNTQKTDNTMLLSTGRVSYTDASGSKPRSNTKNDRIQRPSSRSKKKKVEAQLRKFKSSSNKNNHVLDRNAKVKNVVVTNDSKNVLLSCNEYLFSANHDACVVKYLKDVQKCKKAKSVKQKEKIQWKPTRMVFTIVGLRWKPTRRIFNMEGSLCPIIKTTRANIMPSRNKLHTISIPAITHIEDTRMR</sequence>
<feature type="region of interest" description="Disordered" evidence="1">
    <location>
        <begin position="34"/>
        <end position="129"/>
    </location>
</feature>
<evidence type="ECO:0000256" key="1">
    <source>
        <dbReference type="SAM" id="MobiDB-lite"/>
    </source>
</evidence>
<evidence type="ECO:0000313" key="2">
    <source>
        <dbReference type="EMBL" id="GJT18482.1"/>
    </source>
</evidence>
<organism evidence="2 3">
    <name type="scientific">Tanacetum coccineum</name>
    <dbReference type="NCBI Taxonomy" id="301880"/>
    <lineage>
        <taxon>Eukaryota</taxon>
        <taxon>Viridiplantae</taxon>
        <taxon>Streptophyta</taxon>
        <taxon>Embryophyta</taxon>
        <taxon>Tracheophyta</taxon>
        <taxon>Spermatophyta</taxon>
        <taxon>Magnoliopsida</taxon>
        <taxon>eudicotyledons</taxon>
        <taxon>Gunneridae</taxon>
        <taxon>Pentapetalae</taxon>
        <taxon>asterids</taxon>
        <taxon>campanulids</taxon>
        <taxon>Asterales</taxon>
        <taxon>Asteraceae</taxon>
        <taxon>Asteroideae</taxon>
        <taxon>Anthemideae</taxon>
        <taxon>Anthemidinae</taxon>
        <taxon>Tanacetum</taxon>
    </lineage>
</organism>